<comment type="caution">
    <text evidence="2">The sequence shown here is derived from an EMBL/GenBank/DDBJ whole genome shotgun (WGS) entry which is preliminary data.</text>
</comment>
<feature type="region of interest" description="Disordered" evidence="1">
    <location>
        <begin position="145"/>
        <end position="170"/>
    </location>
</feature>
<name>A0ABT9H4V3_9SPHN</name>
<reference evidence="2 3" key="1">
    <citation type="submission" date="2023-08" db="EMBL/GenBank/DDBJ databases">
        <title>genomic of DY56.</title>
        <authorList>
            <person name="Wang Y."/>
        </authorList>
    </citation>
    <scope>NUCLEOTIDE SEQUENCE [LARGE SCALE GENOMIC DNA]</scope>
    <source>
        <strain evidence="2 3">DY56-A-20</strain>
    </source>
</reference>
<dbReference type="EMBL" id="JAVAIL010000001">
    <property type="protein sequence ID" value="MDP4538331.1"/>
    <property type="molecule type" value="Genomic_DNA"/>
</dbReference>
<accession>A0ABT9H4V3</accession>
<dbReference type="RefSeq" id="WP_305928472.1">
    <property type="nucleotide sequence ID" value="NZ_JAVAIL010000001.1"/>
</dbReference>
<dbReference type="Proteomes" id="UP001235664">
    <property type="component" value="Unassembled WGS sequence"/>
</dbReference>
<keyword evidence="3" id="KW-1185">Reference proteome</keyword>
<gene>
    <name evidence="2" type="ORF">Q9K01_01645</name>
</gene>
<proteinExistence type="predicted"/>
<evidence type="ECO:0000313" key="3">
    <source>
        <dbReference type="Proteomes" id="UP001235664"/>
    </source>
</evidence>
<evidence type="ECO:0000313" key="2">
    <source>
        <dbReference type="EMBL" id="MDP4538331.1"/>
    </source>
</evidence>
<protein>
    <submittedName>
        <fullName evidence="2">Uncharacterized protein</fullName>
    </submittedName>
</protein>
<sequence>MSYRVRSRHQLTDDQVANASGALTATLNRQQWLTDWLAHAMIDLEQVVMNPDVQPHVRFFLKGGRALAYLFGRPQDGANDWDSQVLIDPDLPADEWYAVYRKVSNRLLVALMRKKAEFYSLLNANAAQLIHLPLPIGIAADPFADAAPDPGSLPETPSTQRDLEDEEAPFSRSCKAELIDVGMPRRDTIECREQWVQLAQDIIRPTDGMPIPGFAYYIDEYLTMVREFFAGEPRAQAKAHKRIERLAELMARDGAAIAILHAYERIPNGILQIAAQPVAAFAASQLAPARQPLHYVLIELLDQFATAYEMELEPLLAAQFAEYLVEWMPQAEALSQHNALARFRLSVDATPMADAIGFGQWLSDRLQAHVAGRAALIATQREAIDALIRALYADSIFDQQSELELQMAIGGSLAAALHAQYEHARGAKLEPVGKVTIGLYYTDRATDPATAIELVKPLLAPFVDPQPGALFQMDDSHPGRLLLFAANVEIIEPFGPYEPLVIEIVAKRVRVRPLISFIWGFPVLSLRDLILEYQTRAAHVVEFAMRGMLRRTARSLTDMLMKVRQ</sequence>
<evidence type="ECO:0000256" key="1">
    <source>
        <dbReference type="SAM" id="MobiDB-lite"/>
    </source>
</evidence>
<organism evidence="2 3">
    <name type="scientific">Qipengyuania benthica</name>
    <dbReference type="NCBI Taxonomy" id="3067651"/>
    <lineage>
        <taxon>Bacteria</taxon>
        <taxon>Pseudomonadati</taxon>
        <taxon>Pseudomonadota</taxon>
        <taxon>Alphaproteobacteria</taxon>
        <taxon>Sphingomonadales</taxon>
        <taxon>Erythrobacteraceae</taxon>
        <taxon>Qipengyuania</taxon>
    </lineage>
</organism>